<dbReference type="Proteomes" id="UP001295469">
    <property type="component" value="Chromosome C04"/>
</dbReference>
<dbReference type="EMBL" id="HG994368">
    <property type="protein sequence ID" value="CAF1858580.1"/>
    <property type="molecule type" value="Genomic_DNA"/>
</dbReference>
<accession>A0A816K175</accession>
<proteinExistence type="predicted"/>
<protein>
    <submittedName>
        <fullName evidence="1">(rape) hypothetical protein</fullName>
    </submittedName>
</protein>
<name>A0A816K175_BRANA</name>
<organism evidence="1">
    <name type="scientific">Brassica napus</name>
    <name type="common">Rape</name>
    <dbReference type="NCBI Taxonomy" id="3708"/>
    <lineage>
        <taxon>Eukaryota</taxon>
        <taxon>Viridiplantae</taxon>
        <taxon>Streptophyta</taxon>
        <taxon>Embryophyta</taxon>
        <taxon>Tracheophyta</taxon>
        <taxon>Spermatophyta</taxon>
        <taxon>Magnoliopsida</taxon>
        <taxon>eudicotyledons</taxon>
        <taxon>Gunneridae</taxon>
        <taxon>Pentapetalae</taxon>
        <taxon>rosids</taxon>
        <taxon>malvids</taxon>
        <taxon>Brassicales</taxon>
        <taxon>Brassicaceae</taxon>
        <taxon>Brassiceae</taxon>
        <taxon>Brassica</taxon>
    </lineage>
</organism>
<reference evidence="1" key="1">
    <citation type="submission" date="2021-01" db="EMBL/GenBank/DDBJ databases">
        <authorList>
            <consortium name="Genoscope - CEA"/>
            <person name="William W."/>
        </authorList>
    </citation>
    <scope>NUCLEOTIDE SEQUENCE</scope>
</reference>
<dbReference type="AlphaFoldDB" id="A0A816K175"/>
<dbReference type="SMR" id="A0A816K175"/>
<gene>
    <name evidence="1" type="ORF">DARMORV10_C04P45490.1</name>
</gene>
<sequence length="118" mass="13656">MIGSEKRNELYENLHVIQTCNQKLQIKFCYPRRAFRFCYRGSIDETTLTPTNSITGFIVPVRRLNPDGFHGHRECLVHTTLSLLLSDDVQLKPLWWTLCVEIALDAAKELAFLHSDHV</sequence>
<evidence type="ECO:0000313" key="1">
    <source>
        <dbReference type="EMBL" id="CAF1858580.1"/>
    </source>
</evidence>